<gene>
    <name evidence="6" type="ORF">BG011_008398</name>
</gene>
<evidence type="ECO:0000313" key="7">
    <source>
        <dbReference type="Proteomes" id="UP000726737"/>
    </source>
</evidence>
<dbReference type="Proteomes" id="UP000726737">
    <property type="component" value="Unassembled WGS sequence"/>
</dbReference>
<organism evidence="6 7">
    <name type="scientific">Mortierella polycephala</name>
    <dbReference type="NCBI Taxonomy" id="41804"/>
    <lineage>
        <taxon>Eukaryota</taxon>
        <taxon>Fungi</taxon>
        <taxon>Fungi incertae sedis</taxon>
        <taxon>Mucoromycota</taxon>
        <taxon>Mortierellomycotina</taxon>
        <taxon>Mortierellomycetes</taxon>
        <taxon>Mortierellales</taxon>
        <taxon>Mortierellaceae</taxon>
        <taxon>Mortierella</taxon>
    </lineage>
</organism>
<dbReference type="InterPro" id="IPR014718">
    <property type="entry name" value="GH-type_carb-bd"/>
</dbReference>
<dbReference type="GO" id="GO:0005975">
    <property type="term" value="P:carbohydrate metabolic process"/>
    <property type="evidence" value="ECO:0007669"/>
    <property type="project" value="InterPro"/>
</dbReference>
<feature type="active site" evidence="5">
    <location>
        <position position="130"/>
    </location>
</feature>
<dbReference type="EMBL" id="JAAAJA010000693">
    <property type="protein sequence ID" value="KAG0250370.1"/>
    <property type="molecule type" value="Genomic_DNA"/>
</dbReference>
<evidence type="ECO:0000256" key="2">
    <source>
        <dbReference type="ARBA" id="ARBA00005866"/>
    </source>
</evidence>
<dbReference type="CDD" id="cd09020">
    <property type="entry name" value="D-hex-6-P-epi_like"/>
    <property type="match status" value="1"/>
</dbReference>
<dbReference type="Gene3D" id="2.70.98.10">
    <property type="match status" value="1"/>
</dbReference>
<dbReference type="PANTHER" id="PTHR11122">
    <property type="entry name" value="APOSPORY-ASSOCIATED PROTEIN C-RELATED"/>
    <property type="match status" value="1"/>
</dbReference>
<dbReference type="Pfam" id="PF01263">
    <property type="entry name" value="Aldose_epim"/>
    <property type="match status" value="1"/>
</dbReference>
<dbReference type="GO" id="GO:0030246">
    <property type="term" value="F:carbohydrate binding"/>
    <property type="evidence" value="ECO:0007669"/>
    <property type="project" value="InterPro"/>
</dbReference>
<dbReference type="GO" id="GO:0047938">
    <property type="term" value="F:glucose-6-phosphate 1-epimerase activity"/>
    <property type="evidence" value="ECO:0007669"/>
    <property type="project" value="UniProtKB-EC"/>
</dbReference>
<dbReference type="PANTHER" id="PTHR11122:SF13">
    <property type="entry name" value="GLUCOSE-6-PHOSPHATE 1-EPIMERASE"/>
    <property type="match status" value="1"/>
</dbReference>
<protein>
    <recommendedName>
        <fullName evidence="3">glucose-6-phosphate 1-epimerase</fullName>
        <ecNumber evidence="3">5.1.3.15</ecNumber>
    </recommendedName>
</protein>
<comment type="catalytic activity">
    <reaction evidence="1">
        <text>alpha-D-glucose 6-phosphate = beta-D-glucose 6-phosphate</text>
        <dbReference type="Rhea" id="RHEA:16249"/>
        <dbReference type="ChEBI" id="CHEBI:58225"/>
        <dbReference type="ChEBI" id="CHEBI:58247"/>
        <dbReference type="EC" id="5.1.3.15"/>
    </reaction>
</comment>
<name>A0A9P6TX31_9FUNG</name>
<evidence type="ECO:0000256" key="1">
    <source>
        <dbReference type="ARBA" id="ARBA00001096"/>
    </source>
</evidence>
<reference evidence="6" key="1">
    <citation type="journal article" date="2020" name="Fungal Divers.">
        <title>Resolving the Mortierellaceae phylogeny through synthesis of multi-gene phylogenetics and phylogenomics.</title>
        <authorList>
            <person name="Vandepol N."/>
            <person name="Liber J."/>
            <person name="Desiro A."/>
            <person name="Na H."/>
            <person name="Kennedy M."/>
            <person name="Barry K."/>
            <person name="Grigoriev I.V."/>
            <person name="Miller A.N."/>
            <person name="O'Donnell K."/>
            <person name="Stajich J.E."/>
            <person name="Bonito G."/>
        </authorList>
    </citation>
    <scope>NUCLEOTIDE SEQUENCE</scope>
    <source>
        <strain evidence="6">KOD948</strain>
    </source>
</reference>
<proteinExistence type="inferred from homology"/>
<dbReference type="InterPro" id="IPR025532">
    <property type="entry name" value="G6P_1-epimerase"/>
</dbReference>
<dbReference type="OrthoDB" id="1659429at2759"/>
<sequence>MSVSQQSDKTILIHSSGASAEVYLLGATLTSWKTNNKEHIFLSEKSLLDGSKPIRGGNSRFAPLTSSVIENKVIAKFGLDPTMISDEHRKLWPFNFTLVYTVTLTADTLETKLHVQNTGDKAFDFNTLMHTYFLVPNVATVKVHGLDQLGYMDKVTQQNAKQEGDITVGGEVDKVFADVANDDIQVHFGAGQGGVQVHLDGVRDIVVWNPWVDKSVGMSDFGDDEYHRMICVEAGQVARFISLASGGSWEGRQVLSLL</sequence>
<feature type="active site" evidence="5">
    <location>
        <position position="233"/>
    </location>
</feature>
<evidence type="ECO:0000313" key="6">
    <source>
        <dbReference type="EMBL" id="KAG0250370.1"/>
    </source>
</evidence>
<comment type="similarity">
    <text evidence="2">Belongs to the glucose-6-phosphate 1-epimerase family.</text>
</comment>
<dbReference type="SUPFAM" id="SSF74650">
    <property type="entry name" value="Galactose mutarotase-like"/>
    <property type="match status" value="1"/>
</dbReference>
<dbReference type="EC" id="5.1.3.15" evidence="3"/>
<dbReference type="GO" id="GO:0005737">
    <property type="term" value="C:cytoplasm"/>
    <property type="evidence" value="ECO:0007669"/>
    <property type="project" value="TreeGrafter"/>
</dbReference>
<dbReference type="InterPro" id="IPR011013">
    <property type="entry name" value="Gal_mutarotase_sf_dom"/>
</dbReference>
<keyword evidence="7" id="KW-1185">Reference proteome</keyword>
<dbReference type="AlphaFoldDB" id="A0A9P6TX31"/>
<dbReference type="InterPro" id="IPR008183">
    <property type="entry name" value="Aldose_1/G6P_1-epimerase"/>
</dbReference>
<evidence type="ECO:0000256" key="3">
    <source>
        <dbReference type="ARBA" id="ARBA00012083"/>
    </source>
</evidence>
<evidence type="ECO:0000256" key="5">
    <source>
        <dbReference type="PIRSR" id="PIRSR016020-1"/>
    </source>
</evidence>
<accession>A0A9P6TX31</accession>
<keyword evidence="4" id="KW-0413">Isomerase</keyword>
<dbReference type="PIRSF" id="PIRSF016020">
    <property type="entry name" value="PHexose_mutarotase"/>
    <property type="match status" value="1"/>
</dbReference>
<comment type="caution">
    <text evidence="6">The sequence shown here is derived from an EMBL/GenBank/DDBJ whole genome shotgun (WGS) entry which is preliminary data.</text>
</comment>
<evidence type="ECO:0000256" key="4">
    <source>
        <dbReference type="ARBA" id="ARBA00023235"/>
    </source>
</evidence>